<protein>
    <submittedName>
        <fullName evidence="3">Lysozyme</fullName>
    </submittedName>
</protein>
<feature type="transmembrane region" description="Helical" evidence="2">
    <location>
        <begin position="7"/>
        <end position="29"/>
    </location>
</feature>
<dbReference type="AlphaFoldDB" id="A0A2G3DVW2"/>
<comment type="similarity">
    <text evidence="1">Belongs to the glycosyl hydrolase 25 family.</text>
</comment>
<organism evidence="3 4">
    <name type="scientific">Pseudobutyrivibrio ruminis</name>
    <dbReference type="NCBI Taxonomy" id="46206"/>
    <lineage>
        <taxon>Bacteria</taxon>
        <taxon>Bacillati</taxon>
        <taxon>Bacillota</taxon>
        <taxon>Clostridia</taxon>
        <taxon>Lachnospirales</taxon>
        <taxon>Lachnospiraceae</taxon>
        <taxon>Pseudobutyrivibrio</taxon>
    </lineage>
</organism>
<evidence type="ECO:0000313" key="3">
    <source>
        <dbReference type="EMBL" id="PHU35134.1"/>
    </source>
</evidence>
<evidence type="ECO:0000313" key="4">
    <source>
        <dbReference type="Proteomes" id="UP000225889"/>
    </source>
</evidence>
<dbReference type="GO" id="GO:0016998">
    <property type="term" value="P:cell wall macromolecule catabolic process"/>
    <property type="evidence" value="ECO:0007669"/>
    <property type="project" value="InterPro"/>
</dbReference>
<keyword evidence="2" id="KW-0812">Transmembrane</keyword>
<dbReference type="RefSeq" id="WP_099391912.1">
    <property type="nucleotide sequence ID" value="NZ_PDYF01000011.1"/>
</dbReference>
<dbReference type="CDD" id="cd06414">
    <property type="entry name" value="GH25_LytC-like"/>
    <property type="match status" value="1"/>
</dbReference>
<keyword evidence="2" id="KW-1133">Transmembrane helix</keyword>
<dbReference type="GO" id="GO:0016052">
    <property type="term" value="P:carbohydrate catabolic process"/>
    <property type="evidence" value="ECO:0007669"/>
    <property type="project" value="TreeGrafter"/>
</dbReference>
<reference evidence="3 4" key="1">
    <citation type="submission" date="2017-10" db="EMBL/GenBank/DDBJ databases">
        <title>Resolving the taxonomy of Roseburia spp., Eubacterium rectale and Agathobacter spp. through phylogenomic analysis.</title>
        <authorList>
            <person name="Sheridan P.O."/>
            <person name="Walker A.W."/>
            <person name="Duncan S.H."/>
            <person name="Scott K.P."/>
            <person name="Toole P.W.O."/>
            <person name="Luis P."/>
            <person name="Flint H.J."/>
        </authorList>
    </citation>
    <scope>NUCLEOTIDE SEQUENCE [LARGE SCALE GENOMIC DNA]</scope>
    <source>
        <strain evidence="3 4">JK626</strain>
    </source>
</reference>
<sequence>MRRAFRYFLVSILSIILTLVAVGVIYIVADTHNRIQVKTGKSYTSEEVEALIEEAKEEGIDQGKISVLANLKGSLEDGSSVIAVLKSLYPDYIVVAANNRYNFVEIDDSLAKNEYKVENLSVDETTGRYSYSDGQTVSRFGIDVSSHQGDIDWEAVAADGVEFVFVRAMYRGYGTGKLMVDEKCVENIEGAQAAGLDVGVYVFSQAINEAEVVEEAATVLNILDGYELQLPVVFDVEKVAAKDARTNILSVDERTNLTKVFLNTVEGAGYDTMIYHNTEMGAMLLDLSQLTDYKKWFAGYNQEFYWPYEFDLWQYTESGHVNGIEGSVDLDIWLKP</sequence>
<keyword evidence="2" id="KW-0472">Membrane</keyword>
<evidence type="ECO:0000256" key="2">
    <source>
        <dbReference type="SAM" id="Phobius"/>
    </source>
</evidence>
<dbReference type="Gene3D" id="3.20.20.80">
    <property type="entry name" value="Glycosidases"/>
    <property type="match status" value="1"/>
</dbReference>
<dbReference type="PANTHER" id="PTHR34135">
    <property type="entry name" value="LYSOZYME"/>
    <property type="match status" value="1"/>
</dbReference>
<dbReference type="InterPro" id="IPR017853">
    <property type="entry name" value="GH"/>
</dbReference>
<evidence type="ECO:0000256" key="1">
    <source>
        <dbReference type="ARBA" id="ARBA00010646"/>
    </source>
</evidence>
<accession>A0A2G3DVW2</accession>
<comment type="caution">
    <text evidence="3">The sequence shown here is derived from an EMBL/GenBank/DDBJ whole genome shotgun (WGS) entry which is preliminary data.</text>
</comment>
<reference evidence="3 4" key="2">
    <citation type="submission" date="2017-10" db="EMBL/GenBank/DDBJ databases">
        <authorList>
            <person name="Banno H."/>
            <person name="Chua N.-H."/>
        </authorList>
    </citation>
    <scope>NUCLEOTIDE SEQUENCE [LARGE SCALE GENOMIC DNA]</scope>
    <source>
        <strain evidence="3 4">JK626</strain>
    </source>
</reference>
<dbReference type="PANTHER" id="PTHR34135:SF2">
    <property type="entry name" value="LYSOZYME"/>
    <property type="match status" value="1"/>
</dbReference>
<name>A0A2G3DVW2_9FIRM</name>
<gene>
    <name evidence="3" type="ORF">CSX01_07315</name>
</gene>
<dbReference type="Proteomes" id="UP000225889">
    <property type="component" value="Unassembled WGS sequence"/>
</dbReference>
<dbReference type="SUPFAM" id="SSF51445">
    <property type="entry name" value="(Trans)glycosidases"/>
    <property type="match status" value="1"/>
</dbReference>
<dbReference type="EMBL" id="PDYF01000011">
    <property type="protein sequence ID" value="PHU35134.1"/>
    <property type="molecule type" value="Genomic_DNA"/>
</dbReference>
<dbReference type="Pfam" id="PF01183">
    <property type="entry name" value="Glyco_hydro_25"/>
    <property type="match status" value="1"/>
</dbReference>
<dbReference type="InterPro" id="IPR002053">
    <property type="entry name" value="Glyco_hydro_25"/>
</dbReference>
<dbReference type="GO" id="GO:0003796">
    <property type="term" value="F:lysozyme activity"/>
    <property type="evidence" value="ECO:0007669"/>
    <property type="project" value="InterPro"/>
</dbReference>
<dbReference type="PROSITE" id="PS51904">
    <property type="entry name" value="GLYCOSYL_HYDROL_F25_2"/>
    <property type="match status" value="1"/>
</dbReference>
<dbReference type="GO" id="GO:0009253">
    <property type="term" value="P:peptidoglycan catabolic process"/>
    <property type="evidence" value="ECO:0007669"/>
    <property type="project" value="InterPro"/>
</dbReference>
<proteinExistence type="inferred from homology"/>